<feature type="domain" description="Pyrroline-5-carboxylate reductase catalytic N-terminal" evidence="2">
    <location>
        <begin position="12"/>
        <end position="110"/>
    </location>
</feature>
<dbReference type="GO" id="GO:0050661">
    <property type="term" value="F:NADP binding"/>
    <property type="evidence" value="ECO:0007669"/>
    <property type="project" value="InterPro"/>
</dbReference>
<dbReference type="InterPro" id="IPR028939">
    <property type="entry name" value="P5C_Rdtase_cat_N"/>
</dbReference>
<keyword evidence="1" id="KW-0560">Oxidoreductase</keyword>
<dbReference type="PANTHER" id="PTHR14239:SF0">
    <property type="entry name" value="F420-DEPENDENT NADP REDUCTASE"/>
    <property type="match status" value="1"/>
</dbReference>
<dbReference type="GO" id="GO:0052851">
    <property type="term" value="F:ferric-chelate reductase (NADPH) activity"/>
    <property type="evidence" value="ECO:0007669"/>
    <property type="project" value="TreeGrafter"/>
</dbReference>
<dbReference type="GO" id="GO:0070967">
    <property type="term" value="F:coenzyme F420 binding"/>
    <property type="evidence" value="ECO:0007669"/>
    <property type="project" value="InterPro"/>
</dbReference>
<dbReference type="OrthoDB" id="9801773at2"/>
<dbReference type="GO" id="GO:0008823">
    <property type="term" value="F:cupric reductase (NADH) activity"/>
    <property type="evidence" value="ECO:0007669"/>
    <property type="project" value="TreeGrafter"/>
</dbReference>
<dbReference type="STRING" id="360412.LARV_02484"/>
<dbReference type="InterPro" id="IPR036291">
    <property type="entry name" value="NAD(P)-bd_dom_sf"/>
</dbReference>
<dbReference type="GO" id="GO:0005886">
    <property type="term" value="C:plasma membrane"/>
    <property type="evidence" value="ECO:0007669"/>
    <property type="project" value="TreeGrafter"/>
</dbReference>
<dbReference type="AlphaFoldDB" id="A0A0S7BJP7"/>
<keyword evidence="4" id="KW-1185">Reference proteome</keyword>
<dbReference type="PANTHER" id="PTHR14239">
    <property type="entry name" value="DUDULIN-RELATED"/>
    <property type="match status" value="1"/>
</dbReference>
<dbReference type="NCBIfam" id="TIGR01915">
    <property type="entry name" value="npdG"/>
    <property type="match status" value="1"/>
</dbReference>
<proteinExistence type="predicted"/>
<dbReference type="Proteomes" id="UP000055060">
    <property type="component" value="Unassembled WGS sequence"/>
</dbReference>
<evidence type="ECO:0000259" key="2">
    <source>
        <dbReference type="Pfam" id="PF03807"/>
    </source>
</evidence>
<dbReference type="GO" id="GO:0015677">
    <property type="term" value="P:copper ion import"/>
    <property type="evidence" value="ECO:0007669"/>
    <property type="project" value="TreeGrafter"/>
</dbReference>
<organism evidence="3">
    <name type="scientific">Longilinea arvoryzae</name>
    <dbReference type="NCBI Taxonomy" id="360412"/>
    <lineage>
        <taxon>Bacteria</taxon>
        <taxon>Bacillati</taxon>
        <taxon>Chloroflexota</taxon>
        <taxon>Anaerolineae</taxon>
        <taxon>Anaerolineales</taxon>
        <taxon>Anaerolineaceae</taxon>
        <taxon>Longilinea</taxon>
    </lineage>
</organism>
<dbReference type="Gene3D" id="3.40.50.720">
    <property type="entry name" value="NAD(P)-binding Rossmann-like Domain"/>
    <property type="match status" value="1"/>
</dbReference>
<sequence length="231" mass="24460">MTENTEVATIRTIAILGGTGKEGKGLGYRWAKAGYRVLIGSRSEEKARAAVEDLRGMLGSVQDLAALTNDEAARQADLVVLTVPFGVHKTMCEQLKDAVQGKILIDVAVPLVPPKVTKVQMPPAGSAAMEAKEVLGDAVQVVAAFQNISYEHLLKDEKIECDVLVCGGNKASRQVVLKLVSDAGLIGWDAGVIENSVVVEGMTSILIGLNKQFGIESAGIRITGVPRPDEN</sequence>
<evidence type="ECO:0000313" key="4">
    <source>
        <dbReference type="Proteomes" id="UP000055060"/>
    </source>
</evidence>
<accession>A0A0S7BJP7</accession>
<dbReference type="RefSeq" id="WP_075073946.1">
    <property type="nucleotide sequence ID" value="NZ_DF967972.1"/>
</dbReference>
<gene>
    <name evidence="3" type="ORF">LARV_02484</name>
</gene>
<evidence type="ECO:0000313" key="3">
    <source>
        <dbReference type="EMBL" id="GAP14710.1"/>
    </source>
</evidence>
<name>A0A0S7BJP7_9CHLR</name>
<dbReference type="Pfam" id="PF03807">
    <property type="entry name" value="F420_oxidored"/>
    <property type="match status" value="1"/>
</dbReference>
<dbReference type="EMBL" id="DF967972">
    <property type="protein sequence ID" value="GAP14710.1"/>
    <property type="molecule type" value="Genomic_DNA"/>
</dbReference>
<dbReference type="GO" id="GO:0006740">
    <property type="term" value="P:NADPH regeneration"/>
    <property type="evidence" value="ECO:0007669"/>
    <property type="project" value="InterPro"/>
</dbReference>
<protein>
    <submittedName>
        <fullName evidence="3">Reduced coenzyme F420:NADP oxidoreductase</fullName>
    </submittedName>
</protein>
<evidence type="ECO:0000256" key="1">
    <source>
        <dbReference type="ARBA" id="ARBA00023002"/>
    </source>
</evidence>
<dbReference type="InterPro" id="IPR010185">
    <property type="entry name" value="NpdG"/>
</dbReference>
<reference evidence="3" key="1">
    <citation type="submission" date="2015-07" db="EMBL/GenBank/DDBJ databases">
        <title>Draft Genome Sequences of Anaerolinea thermolimosa IMO-1, Bellilinea caldifistulae GOMI-1, Leptolinea tardivitalis YMTK-2, Levilinea saccharolytica KIBI-1,Longilinea arvoryzae KOME-1, Previously Described as Members of the Anaerolineaceae (Chloroflexi).</title>
        <authorList>
            <person name="Sekiguchi Y."/>
            <person name="Ohashi A."/>
            <person name="Matsuura N."/>
            <person name="Tourlousse M.D."/>
        </authorList>
    </citation>
    <scope>NUCLEOTIDE SEQUENCE [LARGE SCALE GENOMIC DNA]</scope>
    <source>
        <strain evidence="3">KOME-1</strain>
    </source>
</reference>
<dbReference type="InterPro" id="IPR051267">
    <property type="entry name" value="STEAP_metalloreductase"/>
</dbReference>
<dbReference type="SUPFAM" id="SSF51735">
    <property type="entry name" value="NAD(P)-binding Rossmann-fold domains"/>
    <property type="match status" value="1"/>
</dbReference>
<dbReference type="GO" id="GO:0016651">
    <property type="term" value="F:oxidoreductase activity, acting on NAD(P)H"/>
    <property type="evidence" value="ECO:0007669"/>
    <property type="project" value="InterPro"/>
</dbReference>